<dbReference type="Proteomes" id="UP000095284">
    <property type="component" value="Unplaced"/>
</dbReference>
<dbReference type="Pfam" id="PF05811">
    <property type="entry name" value="DUF842"/>
    <property type="match status" value="1"/>
</dbReference>
<dbReference type="InterPro" id="IPR042099">
    <property type="entry name" value="ANL_N_sf"/>
</dbReference>
<dbReference type="EC" id="6.2.1.1" evidence="1"/>
<name>A0A1I7S2D0_BURXY</name>
<dbReference type="AlphaFoldDB" id="A0A1I7S2D0"/>
<evidence type="ECO:0000256" key="1">
    <source>
        <dbReference type="ARBA" id="ARBA00013275"/>
    </source>
</evidence>
<dbReference type="Gene3D" id="3.40.50.12780">
    <property type="entry name" value="N-terminal domain of ligase-like"/>
    <property type="match status" value="1"/>
</dbReference>
<dbReference type="PANTHER" id="PTHR24095:SF244">
    <property type="entry name" value="ACETYL-COENZYME A SYNTHETASE"/>
    <property type="match status" value="1"/>
</dbReference>
<dbReference type="GO" id="GO:0006085">
    <property type="term" value="P:acetyl-CoA biosynthetic process"/>
    <property type="evidence" value="ECO:0007669"/>
    <property type="project" value="TreeGrafter"/>
</dbReference>
<evidence type="ECO:0000313" key="4">
    <source>
        <dbReference type="WBParaSite" id="BXY_0715900.1"/>
    </source>
</evidence>
<proteinExistence type="predicted"/>
<evidence type="ECO:0000259" key="2">
    <source>
        <dbReference type="Pfam" id="PF00501"/>
    </source>
</evidence>
<protein>
    <recommendedName>
        <fullName evidence="1">acetate--CoA ligase</fullName>
        <ecNumber evidence="1">6.2.1.1</ecNumber>
    </recommendedName>
</protein>
<organism evidence="3 4">
    <name type="scientific">Bursaphelenchus xylophilus</name>
    <name type="common">Pinewood nematode worm</name>
    <name type="synonym">Aphelenchoides xylophilus</name>
    <dbReference type="NCBI Taxonomy" id="6326"/>
    <lineage>
        <taxon>Eukaryota</taxon>
        <taxon>Metazoa</taxon>
        <taxon>Ecdysozoa</taxon>
        <taxon>Nematoda</taxon>
        <taxon>Chromadorea</taxon>
        <taxon>Rhabditida</taxon>
        <taxon>Tylenchina</taxon>
        <taxon>Tylenchomorpha</taxon>
        <taxon>Aphelenchoidea</taxon>
        <taxon>Aphelenchoididae</taxon>
        <taxon>Bursaphelenchus</taxon>
    </lineage>
</organism>
<dbReference type="eggNOG" id="KOG3377">
    <property type="taxonomic scope" value="Eukaryota"/>
</dbReference>
<dbReference type="SUPFAM" id="SSF56801">
    <property type="entry name" value="Acetyl-CoA synthetase-like"/>
    <property type="match status" value="1"/>
</dbReference>
<dbReference type="Pfam" id="PF00501">
    <property type="entry name" value="AMP-binding"/>
    <property type="match status" value="1"/>
</dbReference>
<sequence length="615" mass="69685">MSAVPAKVRDVVTDVVSEVVPNIVQTKVKDVLSPTTSMKSESSECDNPNEYRNLLISLSGDKSDHILWMQCLMTCARRGEGEFSFTLDKCGVPNLKSGDYYLNLSYDCLDANLLKNQNDCRFFWEGSYVDGRVYDQMEMSIKTMTIVVNKCGNILRNMGATKGSSVLLYMPSVAQLPIALLGAARLGCFVTFINASVHHDLDTLKQLFKLAEPETIVTLDGFFLGDTIKESKKLVDQVVFENILKDNGEEVDENYVRPKILMIQHVGADPEKPPPTFQLKKRPFYGLNVPFNPGFDYKWDEEMADADDRCEVEWMDSEDPIFQTFRRDGNGEYIFEPYAVGQIALLSKLLATKIDRSAGPIWLLADSDDLLYLSCILAAPMSDTPLLMCEGSPVKPDASRFFDVLDRYNVEQIIIAEEYTRLLMRNEEFQHLWQSDEEKKADSQHNAHLTVIYSASRPTSDSEPSYLILSLFQLKMEAVQKKMKAAVDGLLDELDKLYLRDIQRNMFTCSSKCCEDKVGSRESIEKCVERCNGPLHKAQVTLEQELTAFQNQLSRCAQTTYDKAIQQIGPDPNKYSEKEMAVFQEKLDKGVGQCAEDHLKLIPNIKKRLIKEFTS</sequence>
<dbReference type="eggNOG" id="KOG1175">
    <property type="taxonomic scope" value="Eukaryota"/>
</dbReference>
<feature type="domain" description="AMP-dependent synthetase/ligase" evidence="2">
    <location>
        <begin position="139"/>
        <end position="248"/>
    </location>
</feature>
<dbReference type="PANTHER" id="PTHR24095">
    <property type="entry name" value="ACETYL-COENZYME A SYNTHETASE"/>
    <property type="match status" value="1"/>
</dbReference>
<reference evidence="4" key="1">
    <citation type="submission" date="2016-11" db="UniProtKB">
        <authorList>
            <consortium name="WormBaseParasite"/>
        </authorList>
    </citation>
    <scope>IDENTIFICATION</scope>
</reference>
<evidence type="ECO:0000313" key="3">
    <source>
        <dbReference type="Proteomes" id="UP000095284"/>
    </source>
</evidence>
<dbReference type="WBParaSite" id="BXY_0715900.1">
    <property type="protein sequence ID" value="BXY_0715900.1"/>
    <property type="gene ID" value="BXY_0715900"/>
</dbReference>
<dbReference type="InterPro" id="IPR008560">
    <property type="entry name" value="DUF842_euk"/>
</dbReference>
<accession>A0A1I7S2D0</accession>
<dbReference type="GO" id="GO:0003987">
    <property type="term" value="F:acetate-CoA ligase activity"/>
    <property type="evidence" value="ECO:0007669"/>
    <property type="project" value="UniProtKB-EC"/>
</dbReference>
<dbReference type="InterPro" id="IPR000873">
    <property type="entry name" value="AMP-dep_synth/lig_dom"/>
</dbReference>